<dbReference type="Proteomes" id="UP000272942">
    <property type="component" value="Unassembled WGS sequence"/>
</dbReference>
<feature type="domain" description="Dynein heavy chain tail" evidence="1">
    <location>
        <begin position="158"/>
        <end position="229"/>
    </location>
</feature>
<sequence>MMHFSRKAIRIKEREARRAELDGRFGLVFEKVADFFRVEKNFVEESVLSKNQEITFIGMDFSRGVLHSLEDLMTTLIAPQLSNVPDKMLTAKSACEEFNKQELMDQIENFVGILCNSSEILENQVILKPCSERLLSGLKSLPEDRSIVPSPSLLVDAEACVSVWIGQLEQVLGISDQIRKESDDTGPRVELDYWRRRMATFHSLVHQMQNPLHKSLLAVLQLHKSKLIKVGVKMVCFFYTDLRTKHQIFGH</sequence>
<keyword evidence="3" id="KW-1185">Reference proteome</keyword>
<dbReference type="GO" id="GO:0045505">
    <property type="term" value="F:dynein intermediate chain binding"/>
    <property type="evidence" value="ECO:0007669"/>
    <property type="project" value="InterPro"/>
</dbReference>
<dbReference type="Pfam" id="PF08385">
    <property type="entry name" value="DHC_N1"/>
    <property type="match status" value="1"/>
</dbReference>
<dbReference type="WBParaSite" id="ECPE_0001050801-mRNA-1">
    <property type="protein sequence ID" value="ECPE_0001050801-mRNA-1"/>
    <property type="gene ID" value="ECPE_0001050801"/>
</dbReference>
<evidence type="ECO:0000259" key="1">
    <source>
        <dbReference type="Pfam" id="PF08385"/>
    </source>
</evidence>
<name>A0A183AU41_9TREM</name>
<dbReference type="InterPro" id="IPR013594">
    <property type="entry name" value="Dynein_heavy_tail"/>
</dbReference>
<dbReference type="GO" id="GO:0007018">
    <property type="term" value="P:microtubule-based movement"/>
    <property type="evidence" value="ECO:0007669"/>
    <property type="project" value="InterPro"/>
</dbReference>
<accession>A0A183AU41</accession>
<dbReference type="OrthoDB" id="286107at2759"/>
<evidence type="ECO:0000313" key="4">
    <source>
        <dbReference type="WBParaSite" id="ECPE_0001050801-mRNA-1"/>
    </source>
</evidence>
<dbReference type="GO" id="GO:0005858">
    <property type="term" value="C:axonemal dynein complex"/>
    <property type="evidence" value="ECO:0007669"/>
    <property type="project" value="TreeGrafter"/>
</dbReference>
<gene>
    <name evidence="2" type="ORF">ECPE_LOCUS10476</name>
</gene>
<organism evidence="4">
    <name type="scientific">Echinostoma caproni</name>
    <dbReference type="NCBI Taxonomy" id="27848"/>
    <lineage>
        <taxon>Eukaryota</taxon>
        <taxon>Metazoa</taxon>
        <taxon>Spiralia</taxon>
        <taxon>Lophotrochozoa</taxon>
        <taxon>Platyhelminthes</taxon>
        <taxon>Trematoda</taxon>
        <taxon>Digenea</taxon>
        <taxon>Plagiorchiida</taxon>
        <taxon>Echinostomata</taxon>
        <taxon>Echinostomatoidea</taxon>
        <taxon>Echinostomatidae</taxon>
        <taxon>Echinostoma</taxon>
    </lineage>
</organism>
<proteinExistence type="predicted"/>
<dbReference type="PANTHER" id="PTHR46532">
    <property type="entry name" value="MALE FERTILITY FACTOR KL5"/>
    <property type="match status" value="1"/>
</dbReference>
<dbReference type="EMBL" id="UZAN01049137">
    <property type="protein sequence ID" value="VDP87113.1"/>
    <property type="molecule type" value="Genomic_DNA"/>
</dbReference>
<protein>
    <submittedName>
        <fullName evidence="4">DHC_N1 domain-containing protein</fullName>
    </submittedName>
</protein>
<evidence type="ECO:0000313" key="2">
    <source>
        <dbReference type="EMBL" id="VDP87113.1"/>
    </source>
</evidence>
<reference evidence="2 3" key="2">
    <citation type="submission" date="2018-11" db="EMBL/GenBank/DDBJ databases">
        <authorList>
            <consortium name="Pathogen Informatics"/>
        </authorList>
    </citation>
    <scope>NUCLEOTIDE SEQUENCE [LARGE SCALE GENOMIC DNA]</scope>
    <source>
        <strain evidence="2 3">Egypt</strain>
    </source>
</reference>
<dbReference type="AlphaFoldDB" id="A0A183AU41"/>
<dbReference type="PANTHER" id="PTHR46532:SF13">
    <property type="entry name" value="CYTOPLASMIC DYNEIN 1 HEAVY CHAIN 1"/>
    <property type="match status" value="1"/>
</dbReference>
<dbReference type="InterPro" id="IPR026983">
    <property type="entry name" value="DHC"/>
</dbReference>
<evidence type="ECO:0000313" key="3">
    <source>
        <dbReference type="Proteomes" id="UP000272942"/>
    </source>
</evidence>
<dbReference type="GO" id="GO:0051959">
    <property type="term" value="F:dynein light intermediate chain binding"/>
    <property type="evidence" value="ECO:0007669"/>
    <property type="project" value="InterPro"/>
</dbReference>
<reference evidence="4" key="1">
    <citation type="submission" date="2016-06" db="UniProtKB">
        <authorList>
            <consortium name="WormBaseParasite"/>
        </authorList>
    </citation>
    <scope>IDENTIFICATION</scope>
</reference>